<reference evidence="1 2" key="1">
    <citation type="submission" date="2022-09" db="EMBL/GenBank/DDBJ databases">
        <title>Enrichment on poylsaccharides allowed isolation of novel metabolic and taxonomic groups of Haloarchaea.</title>
        <authorList>
            <person name="Sorokin D.Y."/>
            <person name="Elcheninov A.G."/>
            <person name="Khizhniak T.V."/>
            <person name="Kolganova T.V."/>
            <person name="Kublanov I.V."/>
        </authorList>
    </citation>
    <scope>NUCLEOTIDE SEQUENCE [LARGE SCALE GENOMIC DNA]</scope>
    <source>
        <strain evidence="1 2">AArc-curdl1</strain>
    </source>
</reference>
<dbReference type="RefSeq" id="WP_342810306.1">
    <property type="nucleotide sequence ID" value="NZ_JAOPJZ010000027.1"/>
</dbReference>
<name>A0AAP3E7V1_9EURY</name>
<accession>A0AAP3E7V1</accession>
<dbReference type="EMBL" id="JAOPJZ010000027">
    <property type="protein sequence ID" value="MCU4754001.1"/>
    <property type="molecule type" value="Genomic_DNA"/>
</dbReference>
<organism evidence="1 2">
    <name type="scientific">Natronosalvus hydrolyticus</name>
    <dbReference type="NCBI Taxonomy" id="2979988"/>
    <lineage>
        <taxon>Archaea</taxon>
        <taxon>Methanobacteriati</taxon>
        <taxon>Methanobacteriota</taxon>
        <taxon>Stenosarchaea group</taxon>
        <taxon>Halobacteria</taxon>
        <taxon>Halobacteriales</taxon>
        <taxon>Natrialbaceae</taxon>
        <taxon>Natronosalvus</taxon>
    </lineage>
</organism>
<dbReference type="AlphaFoldDB" id="A0AAP3E7V1"/>
<evidence type="ECO:0000313" key="1">
    <source>
        <dbReference type="EMBL" id="MCU4754001.1"/>
    </source>
</evidence>
<keyword evidence="2" id="KW-1185">Reference proteome</keyword>
<sequence>MSSLDSKAGAVTDVDYIEAIATVNEHWDDLERYCDPSFTGSTFRIKQLDTVGMSEMSTLRNHNVVEVVDEYGGRVLDYRFTSFGEDVIDIVRGIDSDTLPETNQFQTIRNNREVIDSLPGEAGVEFEAGEFDISAASIRSLRESGMIERVEQNDYAADVWQTTEELTAIKVWL</sequence>
<comment type="caution">
    <text evidence="1">The sequence shown here is derived from an EMBL/GenBank/DDBJ whole genome shotgun (WGS) entry which is preliminary data.</text>
</comment>
<evidence type="ECO:0000313" key="2">
    <source>
        <dbReference type="Proteomes" id="UP001321047"/>
    </source>
</evidence>
<gene>
    <name evidence="1" type="ORF">OB919_18795</name>
</gene>
<dbReference type="Proteomes" id="UP001321047">
    <property type="component" value="Unassembled WGS sequence"/>
</dbReference>
<protein>
    <submittedName>
        <fullName evidence="1">Uncharacterized protein</fullName>
    </submittedName>
</protein>
<proteinExistence type="predicted"/>